<gene>
    <name evidence="2" type="ORF">FGADI_9156</name>
</gene>
<dbReference type="EMBL" id="JABFAI010000247">
    <property type="protein sequence ID" value="KAF4949082.1"/>
    <property type="molecule type" value="Genomic_DNA"/>
</dbReference>
<dbReference type="Pfam" id="PF11951">
    <property type="entry name" value="Fungal_trans_2"/>
    <property type="match status" value="1"/>
</dbReference>
<dbReference type="OrthoDB" id="187139at2759"/>
<accession>A0A8H4WSW7</accession>
<keyword evidence="3" id="KW-1185">Reference proteome</keyword>
<reference evidence="2" key="1">
    <citation type="journal article" date="2020" name="BMC Genomics">
        <title>Correction to: Identification and distribution of gene clusters required for synthesis of sphingolipid metabolism inhibitors in diverse species of the filamentous fungus Fusarium.</title>
        <authorList>
            <person name="Kim H.S."/>
            <person name="Lohmar J.M."/>
            <person name="Busman M."/>
            <person name="Brown D.W."/>
            <person name="Naumann T.A."/>
            <person name="Divon H.H."/>
            <person name="Lysoe E."/>
            <person name="Uhlig S."/>
            <person name="Proctor R.H."/>
        </authorList>
    </citation>
    <scope>NUCLEOTIDE SEQUENCE</scope>
    <source>
        <strain evidence="2">NRRL 45417</strain>
    </source>
</reference>
<dbReference type="AlphaFoldDB" id="A0A8H4WSW7"/>
<evidence type="ECO:0000313" key="3">
    <source>
        <dbReference type="Proteomes" id="UP000604273"/>
    </source>
</evidence>
<organism evidence="2 3">
    <name type="scientific">Fusarium gaditjirri</name>
    <dbReference type="NCBI Taxonomy" id="282569"/>
    <lineage>
        <taxon>Eukaryota</taxon>
        <taxon>Fungi</taxon>
        <taxon>Dikarya</taxon>
        <taxon>Ascomycota</taxon>
        <taxon>Pezizomycotina</taxon>
        <taxon>Sordariomycetes</taxon>
        <taxon>Hypocreomycetidae</taxon>
        <taxon>Hypocreales</taxon>
        <taxon>Nectriaceae</taxon>
        <taxon>Fusarium</taxon>
        <taxon>Fusarium nisikadoi species complex</taxon>
    </lineage>
</organism>
<dbReference type="InterPro" id="IPR021858">
    <property type="entry name" value="Fun_TF"/>
</dbReference>
<evidence type="ECO:0000313" key="2">
    <source>
        <dbReference type="EMBL" id="KAF4949082.1"/>
    </source>
</evidence>
<comment type="caution">
    <text evidence="2">The sequence shown here is derived from an EMBL/GenBank/DDBJ whole genome shotgun (WGS) entry which is preliminary data.</text>
</comment>
<evidence type="ECO:0000256" key="1">
    <source>
        <dbReference type="ARBA" id="ARBA00023242"/>
    </source>
</evidence>
<keyword evidence="1" id="KW-0539">Nucleus</keyword>
<dbReference type="Proteomes" id="UP000604273">
    <property type="component" value="Unassembled WGS sequence"/>
</dbReference>
<reference evidence="2" key="2">
    <citation type="submission" date="2020-05" db="EMBL/GenBank/DDBJ databases">
        <authorList>
            <person name="Kim H.-S."/>
            <person name="Proctor R.H."/>
            <person name="Brown D.W."/>
        </authorList>
    </citation>
    <scope>NUCLEOTIDE SEQUENCE</scope>
    <source>
        <strain evidence="2">NRRL 45417</strain>
    </source>
</reference>
<sequence length="316" mass="35480">MILQGVLALSGVHFETQNRASHLVATYEHLAQALRGLKYGLTRFVSGQNDLALELLVTTLLFCFIECVRGDTDGNAFRHLNAARHLFPSILQDMALTKSEPETISFLLEYYTYILSLSSFSLPSNPDAFLAKDVQLAFEAVSSIEKPMTGMLLGCAHELFTVIPYAMTELDGGDVEASQFCHIDACAIRQKVLSWSPPQKYTQNWIAAGRLYQLAILLLLEDRGRVPEACSSKALSFNIEDNPIPFCDYWMIRSFPEIETGFSEADLDTNKSLRLKWGRHIWSAFLEAQLRRNIIDLVQCQLLYRTPLASSASSLK</sequence>
<name>A0A8H4WSW7_9HYPO</name>
<proteinExistence type="predicted"/>
<protein>
    <submittedName>
        <fullName evidence="2">Uncharacterized protein</fullName>
    </submittedName>
</protein>